<dbReference type="SUPFAM" id="SSF46689">
    <property type="entry name" value="Homeodomain-like"/>
    <property type="match status" value="1"/>
</dbReference>
<evidence type="ECO:0000259" key="5">
    <source>
        <dbReference type="PROSITE" id="PS50977"/>
    </source>
</evidence>
<evidence type="ECO:0000256" key="4">
    <source>
        <dbReference type="PROSITE-ProRule" id="PRU00335"/>
    </source>
</evidence>
<dbReference type="InterPro" id="IPR050109">
    <property type="entry name" value="HTH-type_TetR-like_transc_reg"/>
</dbReference>
<dbReference type="InterPro" id="IPR001647">
    <property type="entry name" value="HTH_TetR"/>
</dbReference>
<comment type="caution">
    <text evidence="6">The sequence shown here is derived from an EMBL/GenBank/DDBJ whole genome shotgun (WGS) entry which is preliminary data.</text>
</comment>
<proteinExistence type="predicted"/>
<reference evidence="7" key="1">
    <citation type="journal article" date="2019" name="Int. J. Syst. Evol. Microbiol.">
        <title>The Global Catalogue of Microorganisms (GCM) 10K type strain sequencing project: providing services to taxonomists for standard genome sequencing and annotation.</title>
        <authorList>
            <consortium name="The Broad Institute Genomics Platform"/>
            <consortium name="The Broad Institute Genome Sequencing Center for Infectious Disease"/>
            <person name="Wu L."/>
            <person name="Ma J."/>
        </authorList>
    </citation>
    <scope>NUCLEOTIDE SEQUENCE [LARGE SCALE GENOMIC DNA]</scope>
    <source>
        <strain evidence="7">JCM 18956</strain>
    </source>
</reference>
<keyword evidence="7" id="KW-1185">Reference proteome</keyword>
<evidence type="ECO:0000256" key="1">
    <source>
        <dbReference type="ARBA" id="ARBA00023015"/>
    </source>
</evidence>
<protein>
    <submittedName>
        <fullName evidence="6">TetR/AcrR family transcriptional regulator</fullName>
    </submittedName>
</protein>
<dbReference type="PRINTS" id="PR00455">
    <property type="entry name" value="HTHTETR"/>
</dbReference>
<dbReference type="Gene3D" id="1.10.357.10">
    <property type="entry name" value="Tetracycline Repressor, domain 2"/>
    <property type="match status" value="1"/>
</dbReference>
<dbReference type="RefSeq" id="WP_345377295.1">
    <property type="nucleotide sequence ID" value="NZ_BAABLM010000012.1"/>
</dbReference>
<dbReference type="InterPro" id="IPR009057">
    <property type="entry name" value="Homeodomain-like_sf"/>
</dbReference>
<dbReference type="EMBL" id="BAABLM010000012">
    <property type="protein sequence ID" value="GAA4685973.1"/>
    <property type="molecule type" value="Genomic_DNA"/>
</dbReference>
<keyword evidence="2 4" id="KW-0238">DNA-binding</keyword>
<organism evidence="6 7">
    <name type="scientific">Frondihabitans cladoniiphilus</name>
    <dbReference type="NCBI Taxonomy" id="715785"/>
    <lineage>
        <taxon>Bacteria</taxon>
        <taxon>Bacillati</taxon>
        <taxon>Actinomycetota</taxon>
        <taxon>Actinomycetes</taxon>
        <taxon>Micrococcales</taxon>
        <taxon>Microbacteriaceae</taxon>
        <taxon>Frondihabitans</taxon>
    </lineage>
</organism>
<evidence type="ECO:0000256" key="2">
    <source>
        <dbReference type="ARBA" id="ARBA00023125"/>
    </source>
</evidence>
<dbReference type="Pfam" id="PF00440">
    <property type="entry name" value="TetR_N"/>
    <property type="match status" value="1"/>
</dbReference>
<sequence length="189" mass="19804">MPTKSLSTSERRIPAIVDAARDTFAVGGYAGTTVADVAKAAGISSAYVFKLFPTKQDLFVAALDRSFVEIVETLTRAADASSATKPDDVLDAMAAAYAGLIADRTLLLLQVHAQSSAGVTEVGAALRRGLEKVTTTASQKSKADDDAVQRFLAFGQLCHLVVTAGIGDVDADWARLIARGIRHPDTATP</sequence>
<gene>
    <name evidence="6" type="ORF">GCM10025780_35630</name>
</gene>
<accession>A0ABP8WBW4</accession>
<evidence type="ECO:0000256" key="3">
    <source>
        <dbReference type="ARBA" id="ARBA00023163"/>
    </source>
</evidence>
<dbReference type="Proteomes" id="UP001501295">
    <property type="component" value="Unassembled WGS sequence"/>
</dbReference>
<dbReference type="PANTHER" id="PTHR30055:SF234">
    <property type="entry name" value="HTH-TYPE TRANSCRIPTIONAL REGULATOR BETI"/>
    <property type="match status" value="1"/>
</dbReference>
<keyword evidence="3" id="KW-0804">Transcription</keyword>
<feature type="DNA-binding region" description="H-T-H motif" evidence="4">
    <location>
        <begin position="33"/>
        <end position="52"/>
    </location>
</feature>
<name>A0ABP8WBW4_9MICO</name>
<dbReference type="PROSITE" id="PS50977">
    <property type="entry name" value="HTH_TETR_2"/>
    <property type="match status" value="1"/>
</dbReference>
<dbReference type="PANTHER" id="PTHR30055">
    <property type="entry name" value="HTH-TYPE TRANSCRIPTIONAL REGULATOR RUTR"/>
    <property type="match status" value="1"/>
</dbReference>
<keyword evidence="1" id="KW-0805">Transcription regulation</keyword>
<evidence type="ECO:0000313" key="7">
    <source>
        <dbReference type="Proteomes" id="UP001501295"/>
    </source>
</evidence>
<feature type="domain" description="HTH tetR-type" evidence="5">
    <location>
        <begin position="10"/>
        <end position="70"/>
    </location>
</feature>
<evidence type="ECO:0000313" key="6">
    <source>
        <dbReference type="EMBL" id="GAA4685973.1"/>
    </source>
</evidence>